<gene>
    <name evidence="1" type="ORF">BEK98_01840</name>
</gene>
<organism evidence="1 2">
    <name type="scientific">Streptomyces diastatochromogenes</name>
    <dbReference type="NCBI Taxonomy" id="42236"/>
    <lineage>
        <taxon>Bacteria</taxon>
        <taxon>Bacillati</taxon>
        <taxon>Actinomycetota</taxon>
        <taxon>Actinomycetes</taxon>
        <taxon>Kitasatosporales</taxon>
        <taxon>Streptomycetaceae</taxon>
        <taxon>Streptomyces</taxon>
    </lineage>
</organism>
<evidence type="ECO:0000313" key="2">
    <source>
        <dbReference type="Proteomes" id="UP000215483"/>
    </source>
</evidence>
<keyword evidence="2" id="KW-1185">Reference proteome</keyword>
<name>A0A233SWI3_STRDA</name>
<evidence type="ECO:0000313" key="1">
    <source>
        <dbReference type="EMBL" id="OXY99962.1"/>
    </source>
</evidence>
<accession>A0A233SWI3</accession>
<dbReference type="AlphaFoldDB" id="A0A233SWI3"/>
<dbReference type="EMBL" id="MCGQ01000004">
    <property type="protein sequence ID" value="OXY99962.1"/>
    <property type="molecule type" value="Genomic_DNA"/>
</dbReference>
<reference evidence="1 2" key="1">
    <citation type="submission" date="2016-07" db="EMBL/GenBank/DDBJ databases">
        <title>Draft genome of Streptomyces diastatochromogenes.</title>
        <authorList>
            <person name="Podduturi R."/>
            <person name="Lukassen M.B."/>
            <person name="Clausen N."/>
            <person name="Nielsen J.L."/>
            <person name="Jorgensen N.O."/>
        </authorList>
    </citation>
    <scope>NUCLEOTIDE SEQUENCE [LARGE SCALE GENOMIC DNA]</scope>
    <source>
        <strain evidence="1 2">DSM 40608</strain>
    </source>
</reference>
<sequence>MACPSRMANQADKFQNLVVEQGHAPLNPFRALPYALFEGGLPGRKQTLEWCCRLIDVCDQMWLFGISAGTLLEVQHLLDRGRRKDLRDFTHIYDDEVDTRRFELDRILSSS</sequence>
<protein>
    <submittedName>
        <fullName evidence="1">Uncharacterized protein</fullName>
    </submittedName>
</protein>
<dbReference type="Proteomes" id="UP000215483">
    <property type="component" value="Unassembled WGS sequence"/>
</dbReference>
<comment type="caution">
    <text evidence="1">The sequence shown here is derived from an EMBL/GenBank/DDBJ whole genome shotgun (WGS) entry which is preliminary data.</text>
</comment>
<proteinExistence type="predicted"/>